<gene>
    <name evidence="3" type="ORF">K489DRAFT_385501</name>
</gene>
<reference evidence="3" key="3">
    <citation type="submission" date="2025-08" db="UniProtKB">
        <authorList>
            <consortium name="RefSeq"/>
        </authorList>
    </citation>
    <scope>IDENTIFICATION</scope>
    <source>
        <strain evidence="3">CBS 342.82</strain>
    </source>
</reference>
<feature type="compositionally biased region" description="Basic and acidic residues" evidence="1">
    <location>
        <begin position="68"/>
        <end position="77"/>
    </location>
</feature>
<protein>
    <submittedName>
        <fullName evidence="3">Uncharacterized protein</fullName>
    </submittedName>
</protein>
<dbReference type="GeneID" id="54363917"/>
<feature type="region of interest" description="Disordered" evidence="1">
    <location>
        <begin position="68"/>
        <end position="144"/>
    </location>
</feature>
<accession>A0A6J3LRC6</accession>
<keyword evidence="2" id="KW-1185">Reference proteome</keyword>
<evidence type="ECO:0000256" key="1">
    <source>
        <dbReference type="SAM" id="MobiDB-lite"/>
    </source>
</evidence>
<dbReference type="AlphaFoldDB" id="A0A6J3LRC6"/>
<feature type="compositionally biased region" description="Acidic residues" evidence="1">
    <location>
        <begin position="134"/>
        <end position="144"/>
    </location>
</feature>
<evidence type="ECO:0000313" key="3">
    <source>
        <dbReference type="RefSeq" id="XP_033454865.1"/>
    </source>
</evidence>
<feature type="compositionally biased region" description="Acidic residues" evidence="1">
    <location>
        <begin position="111"/>
        <end position="127"/>
    </location>
</feature>
<organism evidence="3">
    <name type="scientific">Dissoconium aciculare CBS 342.82</name>
    <dbReference type="NCBI Taxonomy" id="1314786"/>
    <lineage>
        <taxon>Eukaryota</taxon>
        <taxon>Fungi</taxon>
        <taxon>Dikarya</taxon>
        <taxon>Ascomycota</taxon>
        <taxon>Pezizomycotina</taxon>
        <taxon>Dothideomycetes</taxon>
        <taxon>Dothideomycetidae</taxon>
        <taxon>Mycosphaerellales</taxon>
        <taxon>Dissoconiaceae</taxon>
        <taxon>Dissoconium</taxon>
    </lineage>
</organism>
<evidence type="ECO:0000313" key="2">
    <source>
        <dbReference type="Proteomes" id="UP000504637"/>
    </source>
</evidence>
<proteinExistence type="predicted"/>
<name>A0A6J3LRC6_9PEZI</name>
<feature type="compositionally biased region" description="Acidic residues" evidence="1">
    <location>
        <begin position="89"/>
        <end position="102"/>
    </location>
</feature>
<dbReference type="RefSeq" id="XP_033454865.1">
    <property type="nucleotide sequence ID" value="XM_033606117.1"/>
</dbReference>
<reference evidence="3" key="2">
    <citation type="submission" date="2020-04" db="EMBL/GenBank/DDBJ databases">
        <authorList>
            <consortium name="NCBI Genome Project"/>
        </authorList>
    </citation>
    <scope>NUCLEOTIDE SEQUENCE</scope>
    <source>
        <strain evidence="3">CBS 342.82</strain>
    </source>
</reference>
<reference evidence="3" key="1">
    <citation type="submission" date="2020-01" db="EMBL/GenBank/DDBJ databases">
        <authorList>
            <consortium name="DOE Joint Genome Institute"/>
            <person name="Haridas S."/>
            <person name="Albert R."/>
            <person name="Binder M."/>
            <person name="Bloem J."/>
            <person name="Labutti K."/>
            <person name="Salamov A."/>
            <person name="Andreopoulos B."/>
            <person name="Baker S.E."/>
            <person name="Barry K."/>
            <person name="Bills G."/>
            <person name="Bluhm B.H."/>
            <person name="Cannon C."/>
            <person name="Castanera R."/>
            <person name="Culley D.E."/>
            <person name="Daum C."/>
            <person name="Ezra D."/>
            <person name="Gonzalez J.B."/>
            <person name="Henrissat B."/>
            <person name="Kuo A."/>
            <person name="Liang C."/>
            <person name="Lipzen A."/>
            <person name="Lutzoni F."/>
            <person name="Magnuson J."/>
            <person name="Mondo S."/>
            <person name="Nolan M."/>
            <person name="Ohm R."/>
            <person name="Pangilinan J."/>
            <person name="Park H.-J."/>
            <person name="Ramirez L."/>
            <person name="Alfaro M."/>
            <person name="Sun H."/>
            <person name="Tritt A."/>
            <person name="Yoshinaga Y."/>
            <person name="Zwiers L.-H."/>
            <person name="Turgeon B.G."/>
            <person name="Goodwin S.B."/>
            <person name="Spatafora J.W."/>
            <person name="Crous P.W."/>
            <person name="Grigoriev I.V."/>
        </authorList>
    </citation>
    <scope>NUCLEOTIDE SEQUENCE</scope>
    <source>
        <strain evidence="3">CBS 342.82</strain>
    </source>
</reference>
<sequence length="163" mass="18633">MAPVPDIRLWEEVSPAPAEMHNSWRLPLNHVRFFDSDKVYRRVALNDGANKGNRISGNIMLTSADLGRGEEMDRGTENPRVYYDPYGDFGDDDDDDPDDFFFFDEGYGSLGEEDEDIEEDGDGEEFDGDKNIEREEDDLLLDEDPFICEDCELSDSDNEAKDK</sequence>
<dbReference type="Proteomes" id="UP000504637">
    <property type="component" value="Unplaced"/>
</dbReference>